<dbReference type="EMBL" id="VSWC01000027">
    <property type="protein sequence ID" value="KAA1110879.1"/>
    <property type="molecule type" value="Genomic_DNA"/>
</dbReference>
<comment type="caution">
    <text evidence="1">The sequence shown here is derived from an EMBL/GenBank/DDBJ whole genome shotgun (WGS) entry which is preliminary data.</text>
</comment>
<protein>
    <submittedName>
        <fullName evidence="1">Uncharacterized protein</fullName>
    </submittedName>
</protein>
<evidence type="ECO:0000313" key="2">
    <source>
        <dbReference type="Proteomes" id="UP000324748"/>
    </source>
</evidence>
<accession>A0A5B0QCN0</accession>
<keyword evidence="2" id="KW-1185">Reference proteome</keyword>
<evidence type="ECO:0000313" key="1">
    <source>
        <dbReference type="EMBL" id="KAA1110879.1"/>
    </source>
</evidence>
<organism evidence="1 2">
    <name type="scientific">Puccinia graminis f. sp. tritici</name>
    <dbReference type="NCBI Taxonomy" id="56615"/>
    <lineage>
        <taxon>Eukaryota</taxon>
        <taxon>Fungi</taxon>
        <taxon>Dikarya</taxon>
        <taxon>Basidiomycota</taxon>
        <taxon>Pucciniomycotina</taxon>
        <taxon>Pucciniomycetes</taxon>
        <taxon>Pucciniales</taxon>
        <taxon>Pucciniaceae</taxon>
        <taxon>Puccinia</taxon>
    </lineage>
</organism>
<proteinExistence type="predicted"/>
<gene>
    <name evidence="1" type="ORF">PGT21_033298</name>
</gene>
<name>A0A5B0QCN0_PUCGR</name>
<reference evidence="1 2" key="1">
    <citation type="submission" date="2019-05" db="EMBL/GenBank/DDBJ databases">
        <title>Emergence of the Ug99 lineage of the wheat stem rust pathogen through somatic hybridization.</title>
        <authorList>
            <person name="Li F."/>
            <person name="Upadhyaya N.M."/>
            <person name="Sperschneider J."/>
            <person name="Matny O."/>
            <person name="Nguyen-Phuc H."/>
            <person name="Mago R."/>
            <person name="Raley C."/>
            <person name="Miller M.E."/>
            <person name="Silverstein K.A.T."/>
            <person name="Henningsen E."/>
            <person name="Hirsch C.D."/>
            <person name="Visser B."/>
            <person name="Pretorius Z.A."/>
            <person name="Steffenson B.J."/>
            <person name="Schwessinger B."/>
            <person name="Dodds P.N."/>
            <person name="Figueroa M."/>
        </authorList>
    </citation>
    <scope>NUCLEOTIDE SEQUENCE [LARGE SCALE GENOMIC DNA]</scope>
    <source>
        <strain evidence="1">21-0</strain>
    </source>
</reference>
<sequence>MSTLLHSSSFFRPSTTIKDPHNYISIKNSQNIKKNQLHNLYLLSTNRDQTSNVSFSV</sequence>
<dbReference type="AlphaFoldDB" id="A0A5B0QCN0"/>
<dbReference type="Proteomes" id="UP000324748">
    <property type="component" value="Unassembled WGS sequence"/>
</dbReference>